<feature type="domain" description="OmpA-like" evidence="5">
    <location>
        <begin position="358"/>
        <end position="475"/>
    </location>
</feature>
<comment type="subcellular location">
    <subcellularLocation>
        <location evidence="1">Cell outer membrane</location>
    </subcellularLocation>
</comment>
<evidence type="ECO:0000313" key="7">
    <source>
        <dbReference type="Proteomes" id="UP001610063"/>
    </source>
</evidence>
<reference evidence="6 7" key="1">
    <citation type="journal article" date="2013" name="Int. J. Syst. Evol. Microbiol.">
        <title>Marinoscillum luteum sp. nov., isolated from marine sediment.</title>
        <authorList>
            <person name="Cha I.T."/>
            <person name="Park S.J."/>
            <person name="Kim S.J."/>
            <person name="Kim J.G."/>
            <person name="Jung M.Y."/>
            <person name="Shin K.S."/>
            <person name="Kwon K.K."/>
            <person name="Yang S.H."/>
            <person name="Seo Y.S."/>
            <person name="Rhee S.K."/>
        </authorList>
    </citation>
    <scope>NUCLEOTIDE SEQUENCE [LARGE SCALE GENOMIC DNA]</scope>
    <source>
        <strain evidence="6 7">KCTC 23939</strain>
    </source>
</reference>
<dbReference type="InterPro" id="IPR011659">
    <property type="entry name" value="WD40"/>
</dbReference>
<protein>
    <submittedName>
        <fullName evidence="6">OmpA family protein</fullName>
    </submittedName>
</protein>
<dbReference type="PANTHER" id="PTHR30329:SF21">
    <property type="entry name" value="LIPOPROTEIN YIAD-RELATED"/>
    <property type="match status" value="1"/>
</dbReference>
<dbReference type="PRINTS" id="PR01021">
    <property type="entry name" value="OMPADOMAIN"/>
</dbReference>
<evidence type="ECO:0000256" key="3">
    <source>
        <dbReference type="ARBA" id="ARBA00023237"/>
    </source>
</evidence>
<gene>
    <name evidence="6" type="ORF">ACHKAR_03325</name>
</gene>
<evidence type="ECO:0000256" key="2">
    <source>
        <dbReference type="ARBA" id="ARBA00023136"/>
    </source>
</evidence>
<dbReference type="Proteomes" id="UP001610063">
    <property type="component" value="Unassembled WGS sequence"/>
</dbReference>
<dbReference type="PROSITE" id="PS51123">
    <property type="entry name" value="OMPA_2"/>
    <property type="match status" value="1"/>
</dbReference>
<dbReference type="CDD" id="cd07185">
    <property type="entry name" value="OmpA_C-like"/>
    <property type="match status" value="1"/>
</dbReference>
<sequence length="481" mass="53642">MRGIIHYRLTLIVAICVGWPSLRAQDQHLIFGEVQMLSPKVNSKGDELMPVLSPDGNRLYITRGAFEKNVGGRFGGQDVWVSDKNEKGEWQEAEPVALFNNRGNNAVVGIDSGGKRIYLLNSYEDNIGSKSGLSYSDQSEEGWSPPVVTKIEGIYNLGEMNSLYGLNVNELSDVLLISMNGPYSMGLEDLYVSFKFTGWNRFHQASGAGVQNEGFYWWSPPIHLGNVVNSVGYEISPFLSADGKTLFFASSRKGGFGSADIYYSTRLDDSWTNWSAPVNLGREINSRAFDAYFYIGQDSSVFFSSSRGGKFGDIYATQLMSSDEDILEKREEIFTPSKTNIPSLVEEFEIPTVTSVHGLETLNRIERNILFDHNSDNLLLKDLDLLENTIAILKANERLNLHLIGHTDEIGSPRQNEILAAKRAKAVNDYLVKSGIDQSRIVTESRGESKPIADNQQAVGREQNRRVELVFGTVKEGEQFE</sequence>
<keyword evidence="7" id="KW-1185">Reference proteome</keyword>
<keyword evidence="3" id="KW-0998">Cell outer membrane</keyword>
<comment type="caution">
    <text evidence="6">The sequence shown here is derived from an EMBL/GenBank/DDBJ whole genome shotgun (WGS) entry which is preliminary data.</text>
</comment>
<name>A0ABW7N4I4_9BACT</name>
<dbReference type="Gene3D" id="3.30.1330.60">
    <property type="entry name" value="OmpA-like domain"/>
    <property type="match status" value="1"/>
</dbReference>
<proteinExistence type="predicted"/>
<dbReference type="RefSeq" id="WP_395416153.1">
    <property type="nucleotide sequence ID" value="NZ_JBIPKE010000011.1"/>
</dbReference>
<accession>A0ABW7N4I4</accession>
<evidence type="ECO:0000256" key="1">
    <source>
        <dbReference type="ARBA" id="ARBA00004442"/>
    </source>
</evidence>
<dbReference type="PANTHER" id="PTHR30329">
    <property type="entry name" value="STATOR ELEMENT OF FLAGELLAR MOTOR COMPLEX"/>
    <property type="match status" value="1"/>
</dbReference>
<dbReference type="EMBL" id="JBIPKE010000011">
    <property type="protein sequence ID" value="MFH6982451.1"/>
    <property type="molecule type" value="Genomic_DNA"/>
</dbReference>
<dbReference type="InterPro" id="IPR036737">
    <property type="entry name" value="OmpA-like_sf"/>
</dbReference>
<keyword evidence="2 4" id="KW-0472">Membrane</keyword>
<dbReference type="Pfam" id="PF07676">
    <property type="entry name" value="PD40"/>
    <property type="match status" value="2"/>
</dbReference>
<dbReference type="SUPFAM" id="SSF103088">
    <property type="entry name" value="OmpA-like"/>
    <property type="match status" value="1"/>
</dbReference>
<evidence type="ECO:0000256" key="4">
    <source>
        <dbReference type="PROSITE-ProRule" id="PRU00473"/>
    </source>
</evidence>
<dbReference type="Pfam" id="PF00691">
    <property type="entry name" value="OmpA"/>
    <property type="match status" value="1"/>
</dbReference>
<evidence type="ECO:0000259" key="5">
    <source>
        <dbReference type="PROSITE" id="PS51123"/>
    </source>
</evidence>
<organism evidence="6 7">
    <name type="scientific">Marinoscillum luteum</name>
    <dbReference type="NCBI Taxonomy" id="861051"/>
    <lineage>
        <taxon>Bacteria</taxon>
        <taxon>Pseudomonadati</taxon>
        <taxon>Bacteroidota</taxon>
        <taxon>Cytophagia</taxon>
        <taxon>Cytophagales</taxon>
        <taxon>Reichenbachiellaceae</taxon>
        <taxon>Marinoscillum</taxon>
    </lineage>
</organism>
<evidence type="ECO:0000313" key="6">
    <source>
        <dbReference type="EMBL" id="MFH6982451.1"/>
    </source>
</evidence>
<dbReference type="InterPro" id="IPR050330">
    <property type="entry name" value="Bact_OuterMem_StrucFunc"/>
</dbReference>
<dbReference type="InterPro" id="IPR006665">
    <property type="entry name" value="OmpA-like"/>
</dbReference>
<dbReference type="InterPro" id="IPR006664">
    <property type="entry name" value="OMP_bac"/>
</dbReference>
<dbReference type="SUPFAM" id="SSF82171">
    <property type="entry name" value="DPP6 N-terminal domain-like"/>
    <property type="match status" value="1"/>
</dbReference>